<feature type="domain" description="Transposase IS66 central" evidence="3">
    <location>
        <begin position="192"/>
        <end position="482"/>
    </location>
</feature>
<sequence>MSSALDPDLLARLPPDLRAAVEAQMRKALTAEAELRQHLEAENADLRALNERLEHLVRELQRARFGPRSEKLHPDQMELAFEDIEVAIAAATEEHDTAAEARTGTRPPRKARGPRSLPKDLPREERIIAPEDLNCPCGCGQMVQIGEDRSERLDLTPAQFRVLVTIRPRYACPRGRSGVVQAKAPPALIEGGLPTEALLAHVAVSKFSEHLPLYRQSQVMARHGIEIDRSTLADWMGKVAFHLRPIVDRIAEHMKGSGKLFADETPLPVLNPGAGKTKTGFLWVMARDDRPWGGTAPPAVVFTYAPGRGGAHAEDMLKGFEGILQVDGYKGYDRLADGRRAEGAPLTLAFCWAHVRRKLIDARPKAGSPLVDEALKRIAALYAIEKDIRGQPPEERRAVRQARAVPLLENLHEWLKQQAARISTKSDLGRALAYALEHWDGLVLFTRDGRVEMDSNPVENRIRPVTLGRKNALFAGHDEGGRSWARFASVIETCKLNGVEPYAWLKATLEAIAAGHPNSDIDALLPWHFGKAAIKAAA</sequence>
<accession>A0A844B7G2</accession>
<dbReference type="Pfam" id="PF13007">
    <property type="entry name" value="LZ_Tnp_IS66"/>
    <property type="match status" value="1"/>
</dbReference>
<organism evidence="7 8">
    <name type="scientific">Rhodovulum strictum</name>
    <dbReference type="NCBI Taxonomy" id="58314"/>
    <lineage>
        <taxon>Bacteria</taxon>
        <taxon>Pseudomonadati</taxon>
        <taxon>Pseudomonadota</taxon>
        <taxon>Alphaproteobacteria</taxon>
        <taxon>Rhodobacterales</taxon>
        <taxon>Paracoccaceae</taxon>
        <taxon>Rhodovulum</taxon>
    </lineage>
</organism>
<proteinExistence type="predicted"/>
<dbReference type="EMBL" id="WJPO01000026">
    <property type="protein sequence ID" value="MRH22191.1"/>
    <property type="molecule type" value="Genomic_DNA"/>
</dbReference>
<dbReference type="PANTHER" id="PTHR33678:SF1">
    <property type="entry name" value="BLL1576 PROTEIN"/>
    <property type="match status" value="1"/>
</dbReference>
<dbReference type="Proteomes" id="UP000466730">
    <property type="component" value="Unassembled WGS sequence"/>
</dbReference>
<evidence type="ECO:0000259" key="5">
    <source>
        <dbReference type="Pfam" id="PF13007"/>
    </source>
</evidence>
<dbReference type="Pfam" id="PF13817">
    <property type="entry name" value="DDE_Tnp_IS66_C"/>
    <property type="match status" value="1"/>
</dbReference>
<evidence type="ECO:0000259" key="6">
    <source>
        <dbReference type="Pfam" id="PF13817"/>
    </source>
</evidence>
<dbReference type="InterPro" id="IPR039552">
    <property type="entry name" value="IS66_C"/>
</dbReference>
<dbReference type="RefSeq" id="WP_153749476.1">
    <property type="nucleotide sequence ID" value="NZ_BAAADI010000040.1"/>
</dbReference>
<evidence type="ECO:0000259" key="3">
    <source>
        <dbReference type="Pfam" id="PF03050"/>
    </source>
</evidence>
<keyword evidence="8" id="KW-1185">Reference proteome</keyword>
<dbReference type="Pfam" id="PF13005">
    <property type="entry name" value="zf-IS66"/>
    <property type="match status" value="1"/>
</dbReference>
<feature type="coiled-coil region" evidence="1">
    <location>
        <begin position="32"/>
        <end position="66"/>
    </location>
</feature>
<dbReference type="InterPro" id="IPR004291">
    <property type="entry name" value="Transposase_IS66_central"/>
</dbReference>
<dbReference type="InterPro" id="IPR024463">
    <property type="entry name" value="Transposase_TnpC_homeodom"/>
</dbReference>
<feature type="domain" description="Transposase TnpC homeodomain" evidence="5">
    <location>
        <begin position="52"/>
        <end position="125"/>
    </location>
</feature>
<evidence type="ECO:0000313" key="8">
    <source>
        <dbReference type="Proteomes" id="UP000466730"/>
    </source>
</evidence>
<evidence type="ECO:0000256" key="2">
    <source>
        <dbReference type="SAM" id="MobiDB-lite"/>
    </source>
</evidence>
<dbReference type="Pfam" id="PF03050">
    <property type="entry name" value="DDE_Tnp_IS66"/>
    <property type="match status" value="1"/>
</dbReference>
<reference evidence="7 8" key="1">
    <citation type="submission" date="2019-11" db="EMBL/GenBank/DDBJ databases">
        <title>Draft Whole-Genome sequence of the marine photosynthetic bacterium Rhodovulum strictum DSM 11289.</title>
        <authorList>
            <person name="Kyndt J.A."/>
            <person name="Meyer T.E."/>
        </authorList>
    </citation>
    <scope>NUCLEOTIDE SEQUENCE [LARGE SCALE GENOMIC DNA]</scope>
    <source>
        <strain evidence="7 8">DSM 11289</strain>
    </source>
</reference>
<feature type="domain" description="Transposase IS66 C-terminal" evidence="6">
    <location>
        <begin position="489"/>
        <end position="527"/>
    </location>
</feature>
<dbReference type="InterPro" id="IPR052344">
    <property type="entry name" value="Transposase-related"/>
</dbReference>
<dbReference type="AlphaFoldDB" id="A0A844B7G2"/>
<feature type="domain" description="Transposase IS66 zinc-finger binding" evidence="4">
    <location>
        <begin position="134"/>
        <end position="174"/>
    </location>
</feature>
<gene>
    <name evidence="7" type="ORF">GH815_14450</name>
</gene>
<evidence type="ECO:0000256" key="1">
    <source>
        <dbReference type="SAM" id="Coils"/>
    </source>
</evidence>
<feature type="region of interest" description="Disordered" evidence="2">
    <location>
        <begin position="94"/>
        <end position="121"/>
    </location>
</feature>
<keyword evidence="1" id="KW-0175">Coiled coil</keyword>
<name>A0A844B7G2_9RHOB</name>
<dbReference type="InterPro" id="IPR024474">
    <property type="entry name" value="Znf_dom_IS66"/>
</dbReference>
<dbReference type="OrthoDB" id="9800877at2"/>
<protein>
    <submittedName>
        <fullName evidence="7">IS66 family transposase</fullName>
    </submittedName>
</protein>
<dbReference type="NCBIfam" id="NF033517">
    <property type="entry name" value="transpos_IS66"/>
    <property type="match status" value="1"/>
</dbReference>
<dbReference type="PANTHER" id="PTHR33678">
    <property type="entry name" value="BLL1576 PROTEIN"/>
    <property type="match status" value="1"/>
</dbReference>
<evidence type="ECO:0000313" key="7">
    <source>
        <dbReference type="EMBL" id="MRH22191.1"/>
    </source>
</evidence>
<evidence type="ECO:0000259" key="4">
    <source>
        <dbReference type="Pfam" id="PF13005"/>
    </source>
</evidence>
<comment type="caution">
    <text evidence="7">The sequence shown here is derived from an EMBL/GenBank/DDBJ whole genome shotgun (WGS) entry which is preliminary data.</text>
</comment>